<dbReference type="GO" id="GO:0051301">
    <property type="term" value="P:cell division"/>
    <property type="evidence" value="ECO:0007669"/>
    <property type="project" value="UniProtKB-UniRule"/>
</dbReference>
<evidence type="ECO:0000259" key="11">
    <source>
        <dbReference type="PROSITE" id="PS51123"/>
    </source>
</evidence>
<dbReference type="InterPro" id="IPR039001">
    <property type="entry name" value="Pal"/>
</dbReference>
<evidence type="ECO:0000256" key="8">
    <source>
        <dbReference type="HAMAP-Rule" id="MF_02204"/>
    </source>
</evidence>
<keyword evidence="6 8" id="KW-0449">Lipoprotein</keyword>
<feature type="compositionally biased region" description="Low complexity" evidence="9">
    <location>
        <begin position="23"/>
        <end position="37"/>
    </location>
</feature>
<evidence type="ECO:0000256" key="7">
    <source>
        <dbReference type="ARBA" id="ARBA00023306"/>
    </source>
</evidence>
<evidence type="ECO:0000256" key="6">
    <source>
        <dbReference type="ARBA" id="ARBA00023288"/>
    </source>
</evidence>
<dbReference type="PROSITE" id="PS51123">
    <property type="entry name" value="OMPA_2"/>
    <property type="match status" value="1"/>
</dbReference>
<dbReference type="GO" id="GO:0009279">
    <property type="term" value="C:cell outer membrane"/>
    <property type="evidence" value="ECO:0007669"/>
    <property type="project" value="UniProtKB-SubCell"/>
</dbReference>
<dbReference type="STRING" id="83765.SAMN05660284_01638"/>
<proteinExistence type="inferred from homology"/>
<keyword evidence="5 8" id="KW-0998">Cell outer membrane</keyword>
<dbReference type="PRINTS" id="PR01021">
    <property type="entry name" value="OMPADOMAIN"/>
</dbReference>
<name>A0A1I4ZHC6_9NEIS</name>
<feature type="signal peptide" evidence="10">
    <location>
        <begin position="1"/>
        <end position="18"/>
    </location>
</feature>
<organism evidence="12 13">
    <name type="scientific">Formivibrio citricus</name>
    <dbReference type="NCBI Taxonomy" id="83765"/>
    <lineage>
        <taxon>Bacteria</taxon>
        <taxon>Pseudomonadati</taxon>
        <taxon>Pseudomonadota</taxon>
        <taxon>Betaproteobacteria</taxon>
        <taxon>Neisseriales</taxon>
        <taxon>Chitinibacteraceae</taxon>
        <taxon>Formivibrio</taxon>
    </lineage>
</organism>
<evidence type="ECO:0000313" key="12">
    <source>
        <dbReference type="EMBL" id="SFN49672.1"/>
    </source>
</evidence>
<gene>
    <name evidence="8" type="primary">pal</name>
    <name evidence="12" type="ORF">SAMN05660284_01638</name>
</gene>
<accession>A0A1I4ZHC6</accession>
<protein>
    <recommendedName>
        <fullName evidence="8">Peptidoglycan-associated lipoprotein</fullName>
        <shortName evidence="8">PAL</shortName>
    </recommendedName>
</protein>
<dbReference type="InterPro" id="IPR036737">
    <property type="entry name" value="OmpA-like_sf"/>
</dbReference>
<evidence type="ECO:0000256" key="3">
    <source>
        <dbReference type="ARBA" id="ARBA00023136"/>
    </source>
</evidence>
<sequence length="177" mass="19344">MKKIGLSLLVASLLAACASQQTTEQATQQQPTTQTQAVVDKSGADTAGKYNPLTDPKNILSQRNVFFDFDKYNVKEEFTALIKAHAGYLNATPAARVSLQGNCDERGTAEYNLALGQRRADAVKKAMQTAYGVDAKKVETISYGKERPVAQGHDEAAWAQNRRTEIVYSGEAKFPKQ</sequence>
<comment type="subunit">
    <text evidence="8">The Tol-Pal system is composed of five core proteins: the inner membrane proteins TolA, TolQ and TolR, the periplasmic protein TolB and the outer membrane protein Pal. They form a network linking the inner and outer membranes and the peptidoglycan layer.</text>
</comment>
<dbReference type="InterPro" id="IPR050330">
    <property type="entry name" value="Bact_OuterMem_StrucFunc"/>
</dbReference>
<dbReference type="InterPro" id="IPR006664">
    <property type="entry name" value="OMP_bac"/>
</dbReference>
<feature type="chain" id="PRO_5017325510" description="Peptidoglycan-associated lipoprotein" evidence="10">
    <location>
        <begin position="19"/>
        <end position="177"/>
    </location>
</feature>
<comment type="similarity">
    <text evidence="8">Belongs to the Pal lipoprotein family.</text>
</comment>
<comment type="function">
    <text evidence="8">Part of the Tol-Pal system, which plays a role in outer membrane invagination during cell division and is important for maintaining outer membrane integrity.</text>
</comment>
<evidence type="ECO:0000256" key="9">
    <source>
        <dbReference type="SAM" id="MobiDB-lite"/>
    </source>
</evidence>
<keyword evidence="13" id="KW-1185">Reference proteome</keyword>
<keyword evidence="3 8" id="KW-0472">Membrane</keyword>
<dbReference type="PANTHER" id="PTHR30329:SF21">
    <property type="entry name" value="LIPOPROTEIN YIAD-RELATED"/>
    <property type="match status" value="1"/>
</dbReference>
<dbReference type="CDD" id="cd07185">
    <property type="entry name" value="OmpA_C-like"/>
    <property type="match status" value="1"/>
</dbReference>
<evidence type="ECO:0000256" key="2">
    <source>
        <dbReference type="ARBA" id="ARBA00022729"/>
    </source>
</evidence>
<dbReference type="SUPFAM" id="SSF103088">
    <property type="entry name" value="OmpA-like"/>
    <property type="match status" value="1"/>
</dbReference>
<feature type="region of interest" description="Disordered" evidence="9">
    <location>
        <begin position="23"/>
        <end position="53"/>
    </location>
</feature>
<keyword evidence="4 8" id="KW-0564">Palmitate</keyword>
<evidence type="ECO:0000256" key="5">
    <source>
        <dbReference type="ARBA" id="ARBA00023237"/>
    </source>
</evidence>
<dbReference type="AlphaFoldDB" id="A0A1I4ZHC6"/>
<keyword evidence="1 8" id="KW-0132">Cell division</keyword>
<dbReference type="InterPro" id="IPR006665">
    <property type="entry name" value="OmpA-like"/>
</dbReference>
<dbReference type="HAMAP" id="MF_02204">
    <property type="entry name" value="Pal"/>
    <property type="match status" value="1"/>
</dbReference>
<dbReference type="Gene3D" id="3.30.1330.60">
    <property type="entry name" value="OmpA-like domain"/>
    <property type="match status" value="1"/>
</dbReference>
<dbReference type="PROSITE" id="PS51257">
    <property type="entry name" value="PROKAR_LIPOPROTEIN"/>
    <property type="match status" value="1"/>
</dbReference>
<feature type="domain" description="OmpA-like" evidence="11">
    <location>
        <begin position="54"/>
        <end position="172"/>
    </location>
</feature>
<keyword evidence="2 8" id="KW-0732">Signal</keyword>
<dbReference type="Pfam" id="PF00691">
    <property type="entry name" value="OmpA"/>
    <property type="match status" value="1"/>
</dbReference>
<keyword evidence="7 8" id="KW-0131">Cell cycle</keyword>
<dbReference type="EMBL" id="FOVE01000010">
    <property type="protein sequence ID" value="SFN49672.1"/>
    <property type="molecule type" value="Genomic_DNA"/>
</dbReference>
<dbReference type="InterPro" id="IPR014169">
    <property type="entry name" value="Pal_lipo_C"/>
</dbReference>
<evidence type="ECO:0000256" key="1">
    <source>
        <dbReference type="ARBA" id="ARBA00022618"/>
    </source>
</evidence>
<dbReference type="Proteomes" id="UP000242869">
    <property type="component" value="Unassembled WGS sequence"/>
</dbReference>
<evidence type="ECO:0000256" key="4">
    <source>
        <dbReference type="ARBA" id="ARBA00023139"/>
    </source>
</evidence>
<dbReference type="PANTHER" id="PTHR30329">
    <property type="entry name" value="STATOR ELEMENT OF FLAGELLAR MOTOR COMPLEX"/>
    <property type="match status" value="1"/>
</dbReference>
<evidence type="ECO:0000313" key="13">
    <source>
        <dbReference type="Proteomes" id="UP000242869"/>
    </source>
</evidence>
<reference evidence="13" key="1">
    <citation type="submission" date="2016-10" db="EMBL/GenBank/DDBJ databases">
        <authorList>
            <person name="Varghese N."/>
            <person name="Submissions S."/>
        </authorList>
    </citation>
    <scope>NUCLEOTIDE SEQUENCE [LARGE SCALE GENOMIC DNA]</scope>
    <source>
        <strain evidence="13">DSM 6150</strain>
    </source>
</reference>
<comment type="subcellular location">
    <subcellularLocation>
        <location evidence="8">Cell outer membrane</location>
        <topology evidence="8">Lipid-anchor</topology>
    </subcellularLocation>
</comment>
<evidence type="ECO:0000256" key="10">
    <source>
        <dbReference type="SAM" id="SignalP"/>
    </source>
</evidence>
<dbReference type="NCBIfam" id="TIGR02802">
    <property type="entry name" value="Pal_lipo"/>
    <property type="match status" value="1"/>
</dbReference>